<proteinExistence type="predicted"/>
<feature type="compositionally biased region" description="Basic and acidic residues" evidence="1">
    <location>
        <begin position="68"/>
        <end position="82"/>
    </location>
</feature>
<evidence type="ECO:0000313" key="2">
    <source>
        <dbReference type="EMBL" id="BCR95537.1"/>
    </source>
</evidence>
<protein>
    <submittedName>
        <fullName evidence="3">Short chain dehydrogenase/oxidoreductase</fullName>
    </submittedName>
</protein>
<feature type="compositionally biased region" description="Basic and acidic residues" evidence="1">
    <location>
        <begin position="1"/>
        <end position="24"/>
    </location>
</feature>
<dbReference type="Proteomes" id="UP000075230">
    <property type="component" value="Unassembled WGS sequence"/>
</dbReference>
<sequence>MDIEVRSDLDPWKGASHSESELRPLQRRLTGRNATTGVGWEESEIEHSTIKLTKFTFNLGVWVHSLMPREHTPPRPGLERKPQRVKSRTMRHSKPGRKAARRVFNFVL</sequence>
<evidence type="ECO:0000313" key="4">
    <source>
        <dbReference type="Proteomes" id="UP000075230"/>
    </source>
</evidence>
<reference evidence="2" key="4">
    <citation type="submission" date="2021-02" db="EMBL/GenBank/DDBJ databases">
        <title>Aspergillus luchuensis mut. kawachii IFO 4304 genome sequence.</title>
        <authorList>
            <person name="Mori K."/>
            <person name="Kadooka C."/>
            <person name="Goto M."/>
            <person name="Futagami T."/>
        </authorList>
    </citation>
    <scope>NUCLEOTIDE SEQUENCE</scope>
    <source>
        <strain evidence="2">IFO 4308</strain>
    </source>
</reference>
<name>A0A146FQ81_ASPKA</name>
<accession>A0A146FQ81</accession>
<dbReference type="EMBL" id="AP024426">
    <property type="protein sequence ID" value="BCR95537.1"/>
    <property type="molecule type" value="Genomic_DNA"/>
</dbReference>
<dbReference type="EMBL" id="BCWF01000021">
    <property type="protein sequence ID" value="GAT27459.1"/>
    <property type="molecule type" value="Genomic_DNA"/>
</dbReference>
<organism evidence="3 4">
    <name type="scientific">Aspergillus kawachii</name>
    <name type="common">White koji mold</name>
    <name type="synonym">Aspergillus awamori var. kawachi</name>
    <dbReference type="NCBI Taxonomy" id="1069201"/>
    <lineage>
        <taxon>Eukaryota</taxon>
        <taxon>Fungi</taxon>
        <taxon>Dikarya</taxon>
        <taxon>Ascomycota</taxon>
        <taxon>Pezizomycotina</taxon>
        <taxon>Eurotiomycetes</taxon>
        <taxon>Eurotiomycetidae</taxon>
        <taxon>Eurotiales</taxon>
        <taxon>Aspergillaceae</taxon>
        <taxon>Aspergillus</taxon>
        <taxon>Aspergillus subgen. Circumdati</taxon>
    </lineage>
</organism>
<dbReference type="AlphaFoldDB" id="A0A146FQ81"/>
<feature type="region of interest" description="Disordered" evidence="1">
    <location>
        <begin position="1"/>
        <end position="25"/>
    </location>
</feature>
<feature type="compositionally biased region" description="Basic residues" evidence="1">
    <location>
        <begin position="83"/>
        <end position="97"/>
    </location>
</feature>
<evidence type="ECO:0000313" key="3">
    <source>
        <dbReference type="EMBL" id="GAT27459.1"/>
    </source>
</evidence>
<dbReference type="Proteomes" id="UP000661280">
    <property type="component" value="Chromosome 2"/>
</dbReference>
<dbReference type="KEGG" id="aluc:AKAW2_20477S"/>
<gene>
    <name evidence="2" type="ORF">AKAW2_20477S</name>
    <name evidence="3" type="ORF">RIB2604_02111520</name>
</gene>
<evidence type="ECO:0000313" key="5">
    <source>
        <dbReference type="Proteomes" id="UP000661280"/>
    </source>
</evidence>
<feature type="region of interest" description="Disordered" evidence="1">
    <location>
        <begin position="68"/>
        <end position="97"/>
    </location>
</feature>
<reference evidence="3 4" key="1">
    <citation type="journal article" date="2016" name="DNA Res.">
        <title>Genome sequence of Aspergillus luchuensis NBRC 4314.</title>
        <authorList>
            <person name="Yamada O."/>
            <person name="Machida M."/>
            <person name="Hosoyama A."/>
            <person name="Goto M."/>
            <person name="Takahashi T."/>
            <person name="Futagami T."/>
            <person name="Yamagata Y."/>
            <person name="Takeuchi M."/>
            <person name="Kobayashi T."/>
            <person name="Koike H."/>
            <person name="Abe K."/>
            <person name="Asai K."/>
            <person name="Arita M."/>
            <person name="Fujita N."/>
            <person name="Fukuda K."/>
            <person name="Higa K."/>
            <person name="Horikawa H."/>
            <person name="Ishikawa T."/>
            <person name="Jinno K."/>
            <person name="Kato Y."/>
            <person name="Kirimura K."/>
            <person name="Mizutani O."/>
            <person name="Nakasone K."/>
            <person name="Sano M."/>
            <person name="Shiraishi Y."/>
            <person name="Tsukahara M."/>
            <person name="Gomi K."/>
        </authorList>
    </citation>
    <scope>NUCLEOTIDE SEQUENCE [LARGE SCALE GENOMIC DNA]</scope>
    <source>
        <strain evidence="3 4">RIB 2604</strain>
    </source>
</reference>
<keyword evidence="5" id="KW-1185">Reference proteome</keyword>
<dbReference type="GeneID" id="64956862"/>
<reference evidence="2" key="3">
    <citation type="submission" date="2021-01" db="EMBL/GenBank/DDBJ databases">
        <authorList>
            <consortium name="Aspergillus luchuensis mut. kawachii IFO 4304 genome sequencing consortium"/>
            <person name="Kazuki M."/>
            <person name="Futagami T."/>
        </authorList>
    </citation>
    <scope>NUCLEOTIDE SEQUENCE</scope>
    <source>
        <strain evidence="2">IFO 4308</strain>
    </source>
</reference>
<dbReference type="RefSeq" id="XP_041539303.1">
    <property type="nucleotide sequence ID" value="XM_041685194.1"/>
</dbReference>
<evidence type="ECO:0000256" key="1">
    <source>
        <dbReference type="SAM" id="MobiDB-lite"/>
    </source>
</evidence>
<reference evidence="4" key="2">
    <citation type="submission" date="2016-02" db="EMBL/GenBank/DDBJ databases">
        <title>Genome sequencing of Aspergillus luchuensis NBRC 4314.</title>
        <authorList>
            <person name="Yamada O."/>
        </authorList>
    </citation>
    <scope>NUCLEOTIDE SEQUENCE [LARGE SCALE GENOMIC DNA]</scope>
    <source>
        <strain evidence="4">RIB 2604</strain>
    </source>
</reference>